<feature type="coiled-coil region" evidence="8">
    <location>
        <begin position="125"/>
        <end position="229"/>
    </location>
</feature>
<dbReference type="InterPro" id="IPR010130">
    <property type="entry name" value="T1SS_OMP_TolC"/>
</dbReference>
<dbReference type="GO" id="GO:0015288">
    <property type="term" value="F:porin activity"/>
    <property type="evidence" value="ECO:0007669"/>
    <property type="project" value="TreeGrafter"/>
</dbReference>
<keyword evidence="5" id="KW-0812">Transmembrane</keyword>
<dbReference type="GO" id="GO:1990281">
    <property type="term" value="C:efflux pump complex"/>
    <property type="evidence" value="ECO:0007669"/>
    <property type="project" value="TreeGrafter"/>
</dbReference>
<dbReference type="NCBIfam" id="TIGR01844">
    <property type="entry name" value="type_I_sec_TolC"/>
    <property type="match status" value="1"/>
</dbReference>
<accession>G0A429</accession>
<reference key="2">
    <citation type="submission" date="2011-05" db="EMBL/GenBank/DDBJ databases">
        <title>Complete genome sequence of the aerobic marine methanotroph Methylomonas methanica MC09.</title>
        <authorList>
            <person name="Boden R."/>
            <person name="Cunliffe M."/>
            <person name="Scanlan J."/>
            <person name="Moussard H."/>
            <person name="Kits K.D."/>
            <person name="Klotz M."/>
            <person name="Jetten M."/>
            <person name="Vuilleumier S."/>
            <person name="Han J."/>
            <person name="Peters L."/>
            <person name="Mikhailova N."/>
            <person name="Teshima H."/>
            <person name="Tapia R."/>
            <person name="Kyrpides N."/>
            <person name="Ivanova N."/>
            <person name="Pagani I."/>
            <person name="Cheng J.-F."/>
            <person name="Goodwin L."/>
            <person name="Han C."/>
            <person name="Hauser L."/>
            <person name="Land M."/>
            <person name="Lapidus A."/>
            <person name="Lucas S."/>
            <person name="Pitluck S."/>
            <person name="Woyke T."/>
            <person name="Stein L.Y."/>
            <person name="Murrell C."/>
        </authorList>
    </citation>
    <scope>NUCLEOTIDE SEQUENCE</scope>
    <source>
        <strain>MC09</strain>
    </source>
</reference>
<dbReference type="Gene3D" id="1.20.1600.10">
    <property type="entry name" value="Outer membrane efflux proteins (OEP)"/>
    <property type="match status" value="1"/>
</dbReference>
<organism evidence="9 10">
    <name type="scientific">Methylomonas methanica (strain DSM 25384 / MC09)</name>
    <dbReference type="NCBI Taxonomy" id="857087"/>
    <lineage>
        <taxon>Bacteria</taxon>
        <taxon>Pseudomonadati</taxon>
        <taxon>Pseudomonadota</taxon>
        <taxon>Gammaproteobacteria</taxon>
        <taxon>Methylococcales</taxon>
        <taxon>Methylococcaceae</taxon>
        <taxon>Methylomonas</taxon>
    </lineage>
</organism>
<evidence type="ECO:0000256" key="1">
    <source>
        <dbReference type="ARBA" id="ARBA00004442"/>
    </source>
</evidence>
<keyword evidence="4" id="KW-1134">Transmembrane beta strand</keyword>
<evidence type="ECO:0000256" key="5">
    <source>
        <dbReference type="ARBA" id="ARBA00022692"/>
    </source>
</evidence>
<comment type="similarity">
    <text evidence="2">Belongs to the outer membrane factor (OMF) (TC 1.B.17) family.</text>
</comment>
<keyword evidence="10" id="KW-1185">Reference proteome</keyword>
<name>G0A429_METMM</name>
<dbReference type="AlphaFoldDB" id="G0A429"/>
<gene>
    <name evidence="9" type="ordered locus">Metme_0632</name>
</gene>
<reference evidence="9 10" key="1">
    <citation type="journal article" date="2011" name="J. Bacteriol.">
        <title>Complete Genome Sequence of the Aerobic Marine Methanotroph Methylomonas methanica MC09.</title>
        <authorList>
            <person name="Boden R."/>
            <person name="Cunliffe M."/>
            <person name="Scanlan J."/>
            <person name="Moussard H."/>
            <person name="Kits K.D."/>
            <person name="Klotz M.G."/>
            <person name="Jetten M.S."/>
            <person name="Vuilleumier S."/>
            <person name="Han J."/>
            <person name="Peters L."/>
            <person name="Mikhailova N."/>
            <person name="Teshima H."/>
            <person name="Tapia R."/>
            <person name="Kyrpides N."/>
            <person name="Ivanova N."/>
            <person name="Pagani I."/>
            <person name="Cheng J.F."/>
            <person name="Goodwin L."/>
            <person name="Han C."/>
            <person name="Hauser L."/>
            <person name="Land M.L."/>
            <person name="Lapidus A."/>
            <person name="Lucas S."/>
            <person name="Pitluck S."/>
            <person name="Woyke T."/>
            <person name="Stein L."/>
            <person name="Murrell J.C."/>
        </authorList>
    </citation>
    <scope>NUCLEOTIDE SEQUENCE [LARGE SCALE GENOMIC DNA]</scope>
    <source>
        <strain evidence="9 10">MC09</strain>
    </source>
</reference>
<evidence type="ECO:0000256" key="3">
    <source>
        <dbReference type="ARBA" id="ARBA00022448"/>
    </source>
</evidence>
<keyword evidence="3" id="KW-0813">Transport</keyword>
<dbReference type="RefSeq" id="WP_013817347.1">
    <property type="nucleotide sequence ID" value="NC_015572.1"/>
</dbReference>
<evidence type="ECO:0000256" key="6">
    <source>
        <dbReference type="ARBA" id="ARBA00023136"/>
    </source>
</evidence>
<evidence type="ECO:0000256" key="7">
    <source>
        <dbReference type="ARBA" id="ARBA00023237"/>
    </source>
</evidence>
<keyword evidence="6" id="KW-0472">Membrane</keyword>
<sequence>MHIYLHTFVRDIAMIRLLATLWLALIPLNLAFADDLMDIYQLARQNDPQYRSSDINQSAVAEIKSQSIAQMLPNIGLSASSNRQRIQSIRGGFSISGTGLQHYWDSALAVSLKQPVFNWAHWVQLDQADNKIAQAEAQFQAEQQKLMVRTVEAYFNVLAAQDNLEFIVAEKKAIEKQLEQAKQRFDVGIIAITDVYEAQAGFDRSRAAVIEAENQLDNTKEQLQEIVGLHNVNLKKLPEAVPLTPPEPQDIASWANSAESNNFSIVSQINQTEFIRKNIELQESKHLPTLDLVAQYRQLDNGNQVGFRGDNESFGLQFNMPLYEGGGTVSRTRQAQYEFEQAKEDLIKVKRSVNREVKDAYRGVIASIDQVQALKSTTESGALAVEAAEAGLEVGTRTMVDVLAIQRNLYKAKSDYARGRYDYLISGIKLKQAAGNLSEDDLMAINQYLQN</sequence>
<dbReference type="Proteomes" id="UP000008888">
    <property type="component" value="Chromosome"/>
</dbReference>
<dbReference type="EMBL" id="CP002738">
    <property type="protein sequence ID" value="AEF99076.1"/>
    <property type="molecule type" value="Genomic_DNA"/>
</dbReference>
<dbReference type="GO" id="GO:0009279">
    <property type="term" value="C:cell outer membrane"/>
    <property type="evidence" value="ECO:0007669"/>
    <property type="project" value="UniProtKB-SubCell"/>
</dbReference>
<dbReference type="STRING" id="857087.Metme_0632"/>
<keyword evidence="8" id="KW-0175">Coiled coil</keyword>
<keyword evidence="7" id="KW-0998">Cell outer membrane</keyword>
<protein>
    <submittedName>
        <fullName evidence="9">Type I secretion outer membrane protein, TolC family</fullName>
    </submittedName>
</protein>
<evidence type="ECO:0000313" key="9">
    <source>
        <dbReference type="EMBL" id="AEF99076.1"/>
    </source>
</evidence>
<dbReference type="Pfam" id="PF02321">
    <property type="entry name" value="OEP"/>
    <property type="match status" value="2"/>
</dbReference>
<dbReference type="InterPro" id="IPR051906">
    <property type="entry name" value="TolC-like"/>
</dbReference>
<reference evidence="10" key="3">
    <citation type="submission" date="2011-05" db="EMBL/GenBank/DDBJ databases">
        <title>Complete sequence of Methylomonas methanica MC09.</title>
        <authorList>
            <consortium name="US DOE Joint Genome Institute"/>
            <person name="Lucas S."/>
            <person name="Han J."/>
            <person name="Lapidus A."/>
            <person name="Cheng J.-F."/>
            <person name="Goodwin L."/>
            <person name="Pitluck S."/>
            <person name="Peters L."/>
            <person name="Mikhailova N."/>
            <person name="Teshima H."/>
            <person name="Han C."/>
            <person name="Tapia R."/>
            <person name="Land M."/>
            <person name="Hauser L."/>
            <person name="Kyrpides N."/>
            <person name="Ivanova N."/>
            <person name="Pagani I."/>
            <person name="Stein L."/>
            <person name="Woyke T."/>
        </authorList>
    </citation>
    <scope>NUCLEOTIDE SEQUENCE [LARGE SCALE GENOMIC DNA]</scope>
    <source>
        <strain evidence="10">MC09</strain>
    </source>
</reference>
<evidence type="ECO:0000313" key="10">
    <source>
        <dbReference type="Proteomes" id="UP000008888"/>
    </source>
</evidence>
<dbReference type="PANTHER" id="PTHR30026">
    <property type="entry name" value="OUTER MEMBRANE PROTEIN TOLC"/>
    <property type="match status" value="1"/>
</dbReference>
<dbReference type="PANTHER" id="PTHR30026:SF20">
    <property type="entry name" value="OUTER MEMBRANE PROTEIN TOLC"/>
    <property type="match status" value="1"/>
</dbReference>
<evidence type="ECO:0000256" key="8">
    <source>
        <dbReference type="SAM" id="Coils"/>
    </source>
</evidence>
<dbReference type="eggNOG" id="COG1538">
    <property type="taxonomic scope" value="Bacteria"/>
</dbReference>
<dbReference type="KEGG" id="mmt:Metme_0632"/>
<evidence type="ECO:0000256" key="4">
    <source>
        <dbReference type="ARBA" id="ARBA00022452"/>
    </source>
</evidence>
<dbReference type="HOGENOM" id="CLU_012817_0_2_6"/>
<evidence type="ECO:0000256" key="2">
    <source>
        <dbReference type="ARBA" id="ARBA00007613"/>
    </source>
</evidence>
<comment type="subcellular location">
    <subcellularLocation>
        <location evidence="1">Cell outer membrane</location>
    </subcellularLocation>
</comment>
<dbReference type="GO" id="GO:0015562">
    <property type="term" value="F:efflux transmembrane transporter activity"/>
    <property type="evidence" value="ECO:0007669"/>
    <property type="project" value="InterPro"/>
</dbReference>
<proteinExistence type="inferred from homology"/>
<dbReference type="SUPFAM" id="SSF56954">
    <property type="entry name" value="Outer membrane efflux proteins (OEP)"/>
    <property type="match status" value="1"/>
</dbReference>
<dbReference type="InterPro" id="IPR003423">
    <property type="entry name" value="OMP_efflux"/>
</dbReference>